<dbReference type="PANTHER" id="PTHR13604">
    <property type="entry name" value="DC12-RELATED"/>
    <property type="match status" value="1"/>
</dbReference>
<evidence type="ECO:0000256" key="6">
    <source>
        <dbReference type="ARBA" id="ARBA00023125"/>
    </source>
</evidence>
<dbReference type="GO" id="GO:0003697">
    <property type="term" value="F:single-stranded DNA binding"/>
    <property type="evidence" value="ECO:0007669"/>
    <property type="project" value="InterPro"/>
</dbReference>
<proteinExistence type="inferred from homology"/>
<dbReference type="RefSeq" id="WP_092135008.1">
    <property type="nucleotide sequence ID" value="NZ_FNQK01000013.1"/>
</dbReference>
<dbReference type="GO" id="GO:0008233">
    <property type="term" value="F:peptidase activity"/>
    <property type="evidence" value="ECO:0007669"/>
    <property type="project" value="UniProtKB-KW"/>
</dbReference>
<dbReference type="EC" id="3.4.-.-" evidence="8"/>
<dbReference type="Proteomes" id="UP000198846">
    <property type="component" value="Unassembled WGS sequence"/>
</dbReference>
<comment type="similarity">
    <text evidence="1 8">Belongs to the SOS response-associated peptidase family.</text>
</comment>
<dbReference type="AlphaFoldDB" id="A0A1H4B7X3"/>
<dbReference type="GO" id="GO:0016829">
    <property type="term" value="F:lyase activity"/>
    <property type="evidence" value="ECO:0007669"/>
    <property type="project" value="UniProtKB-KW"/>
</dbReference>
<evidence type="ECO:0000313" key="10">
    <source>
        <dbReference type="Proteomes" id="UP000198846"/>
    </source>
</evidence>
<protein>
    <recommendedName>
        <fullName evidence="8">Abasic site processing protein</fullName>
        <ecNumber evidence="8">3.4.-.-</ecNumber>
    </recommendedName>
</protein>
<dbReference type="PANTHER" id="PTHR13604:SF0">
    <property type="entry name" value="ABASIC SITE PROCESSING PROTEIN HMCES"/>
    <property type="match status" value="1"/>
</dbReference>
<dbReference type="EMBL" id="FNQK01000013">
    <property type="protein sequence ID" value="SEA44345.1"/>
    <property type="molecule type" value="Genomic_DNA"/>
</dbReference>
<evidence type="ECO:0000256" key="5">
    <source>
        <dbReference type="ARBA" id="ARBA00023124"/>
    </source>
</evidence>
<keyword evidence="2 8" id="KW-0645">Protease</keyword>
<keyword evidence="3" id="KW-0227">DNA damage</keyword>
<keyword evidence="6" id="KW-0238">DNA-binding</keyword>
<evidence type="ECO:0000256" key="2">
    <source>
        <dbReference type="ARBA" id="ARBA00022670"/>
    </source>
</evidence>
<evidence type="ECO:0000256" key="3">
    <source>
        <dbReference type="ARBA" id="ARBA00022763"/>
    </source>
</evidence>
<organism evidence="9 10">
    <name type="scientific">Bizionia paragorgiae</name>
    <dbReference type="NCBI Taxonomy" id="283786"/>
    <lineage>
        <taxon>Bacteria</taxon>
        <taxon>Pseudomonadati</taxon>
        <taxon>Bacteroidota</taxon>
        <taxon>Flavobacteriia</taxon>
        <taxon>Flavobacteriales</taxon>
        <taxon>Flavobacteriaceae</taxon>
        <taxon>Bizionia</taxon>
    </lineage>
</organism>
<dbReference type="STRING" id="283786.SAMN04487990_11386"/>
<keyword evidence="5" id="KW-0190">Covalent protein-DNA linkage</keyword>
<dbReference type="OrthoDB" id="9782620at2"/>
<gene>
    <name evidence="9" type="ORF">SAMN04487990_11386</name>
</gene>
<dbReference type="GO" id="GO:0106300">
    <property type="term" value="P:protein-DNA covalent cross-linking repair"/>
    <property type="evidence" value="ECO:0007669"/>
    <property type="project" value="InterPro"/>
</dbReference>
<dbReference type="InterPro" id="IPR036590">
    <property type="entry name" value="SRAP-like"/>
</dbReference>
<dbReference type="InterPro" id="IPR003738">
    <property type="entry name" value="SRAP"/>
</dbReference>
<dbReference type="Gene3D" id="3.90.1680.10">
    <property type="entry name" value="SOS response associated peptidase-like"/>
    <property type="match status" value="1"/>
</dbReference>
<keyword evidence="7" id="KW-0456">Lyase</keyword>
<dbReference type="SUPFAM" id="SSF143081">
    <property type="entry name" value="BB1717-like"/>
    <property type="match status" value="1"/>
</dbReference>
<evidence type="ECO:0000256" key="4">
    <source>
        <dbReference type="ARBA" id="ARBA00022801"/>
    </source>
</evidence>
<evidence type="ECO:0000256" key="7">
    <source>
        <dbReference type="ARBA" id="ARBA00023239"/>
    </source>
</evidence>
<name>A0A1H4B7X3_BIZPA</name>
<dbReference type="GO" id="GO:0006508">
    <property type="term" value="P:proteolysis"/>
    <property type="evidence" value="ECO:0007669"/>
    <property type="project" value="UniProtKB-KW"/>
</dbReference>
<evidence type="ECO:0000256" key="8">
    <source>
        <dbReference type="RuleBase" id="RU364100"/>
    </source>
</evidence>
<accession>A0A1H4B7X3</accession>
<keyword evidence="10" id="KW-1185">Reference proteome</keyword>
<sequence>MCFHTAQIKTVNKLEKRYQVKLATPEVREKLDTPRYHINGFAHPSLLVIPQEAPTVIAPGLWGIIPKTKKSSQINAYYKDAMRFGGGLNAQSEKLFDHFIYKQSSLTNRCLIPVTGFFEPHEYQSKKYPIHIKRKDNDVLSLAGLYTLIDGIITFTILTKTASPLFAKIHNKKRRQPLLLPQDLEGAWLNPELNKKDLKALIEVNYPENELQTFTVSRDLFSPKVNSDTPHILNQVSYDGVAI</sequence>
<reference evidence="9 10" key="1">
    <citation type="submission" date="2016-10" db="EMBL/GenBank/DDBJ databases">
        <authorList>
            <person name="de Groot N.N."/>
        </authorList>
    </citation>
    <scope>NUCLEOTIDE SEQUENCE [LARGE SCALE GENOMIC DNA]</scope>
    <source>
        <strain evidence="9 10">DSM 23842</strain>
    </source>
</reference>
<dbReference type="Pfam" id="PF02586">
    <property type="entry name" value="SRAP"/>
    <property type="match status" value="1"/>
</dbReference>
<evidence type="ECO:0000256" key="1">
    <source>
        <dbReference type="ARBA" id="ARBA00008136"/>
    </source>
</evidence>
<evidence type="ECO:0000313" key="9">
    <source>
        <dbReference type="EMBL" id="SEA44345.1"/>
    </source>
</evidence>
<keyword evidence="4 8" id="KW-0378">Hydrolase</keyword>